<dbReference type="Gene3D" id="3.30.60.190">
    <property type="match status" value="1"/>
</dbReference>
<dbReference type="Pfam" id="PF04438">
    <property type="entry name" value="zf-HIT"/>
    <property type="match status" value="1"/>
</dbReference>
<evidence type="ECO:0000313" key="9">
    <source>
        <dbReference type="EMBL" id="JAI67908.1"/>
    </source>
</evidence>
<dbReference type="Pfam" id="PF25790">
    <property type="entry name" value="BCD1"/>
    <property type="match status" value="1"/>
</dbReference>
<dbReference type="InterPro" id="IPR007529">
    <property type="entry name" value="Znf_HIT"/>
</dbReference>
<dbReference type="SUPFAM" id="SSF144232">
    <property type="entry name" value="HIT/MYND zinc finger-like"/>
    <property type="match status" value="1"/>
</dbReference>
<dbReference type="GO" id="GO:0005634">
    <property type="term" value="C:nucleus"/>
    <property type="evidence" value="ECO:0007669"/>
    <property type="project" value="TreeGrafter"/>
</dbReference>
<evidence type="ECO:0000256" key="2">
    <source>
        <dbReference type="ARBA" id="ARBA00022723"/>
    </source>
</evidence>
<dbReference type="GO" id="GO:0000463">
    <property type="term" value="P:maturation of LSU-rRNA from tricistronic rRNA transcript (SSU-rRNA, 5.8S rRNA, LSU-rRNA)"/>
    <property type="evidence" value="ECO:0007669"/>
    <property type="project" value="TreeGrafter"/>
</dbReference>
<feature type="domain" description="HIT-type" evidence="8">
    <location>
        <begin position="20"/>
        <end position="53"/>
    </location>
</feature>
<evidence type="ECO:0000256" key="6">
    <source>
        <dbReference type="ARBA" id="ARBA00049654"/>
    </source>
</evidence>
<evidence type="ECO:0000256" key="3">
    <source>
        <dbReference type="ARBA" id="ARBA00022771"/>
    </source>
</evidence>
<dbReference type="CDD" id="cd23023">
    <property type="entry name" value="zf-HIT_BCD1"/>
    <property type="match status" value="1"/>
</dbReference>
<keyword evidence="2" id="KW-0479">Metal-binding</keyword>
<evidence type="ECO:0000259" key="8">
    <source>
        <dbReference type="PROSITE" id="PS51083"/>
    </source>
</evidence>
<comment type="function">
    <text evidence="5">Required for box C/D snoRNAs accumulation involved in snoRNA processing, snoRNA transport to the nucleolus and ribosome biogenesis.</text>
</comment>
<protein>
    <recommendedName>
        <fullName evidence="8">HIT-type domain-containing protein</fullName>
    </recommendedName>
</protein>
<dbReference type="PROSITE" id="PS51083">
    <property type="entry name" value="ZF_HIT"/>
    <property type="match status" value="1"/>
</dbReference>
<evidence type="ECO:0000256" key="5">
    <source>
        <dbReference type="ARBA" id="ARBA00049598"/>
    </source>
</evidence>
<evidence type="ECO:0000256" key="4">
    <source>
        <dbReference type="ARBA" id="ARBA00022833"/>
    </source>
</evidence>
<dbReference type="EMBL" id="GDRN01010858">
    <property type="protein sequence ID" value="JAI67908.1"/>
    <property type="molecule type" value="Transcribed_RNA"/>
</dbReference>
<evidence type="ECO:0000256" key="1">
    <source>
        <dbReference type="ARBA" id="ARBA00022553"/>
    </source>
</evidence>
<dbReference type="GO" id="GO:0008270">
    <property type="term" value="F:zinc ion binding"/>
    <property type="evidence" value="ECO:0007669"/>
    <property type="project" value="UniProtKB-UniRule"/>
</dbReference>
<comment type="similarity">
    <text evidence="6">Belongs to the BCD1 family.</text>
</comment>
<accession>A0A0P4X273</accession>
<dbReference type="InterPro" id="IPR057721">
    <property type="entry name" value="BCD1_alpha/beta"/>
</dbReference>
<dbReference type="AlphaFoldDB" id="A0A0P4X273"/>
<dbReference type="PANTHER" id="PTHR13483:SF3">
    <property type="entry name" value="BOX C_D SNORNA PROTEIN 1"/>
    <property type="match status" value="1"/>
</dbReference>
<name>A0A0P4X273_SCYOL</name>
<evidence type="ECO:0000256" key="7">
    <source>
        <dbReference type="PROSITE-ProRule" id="PRU00453"/>
    </source>
</evidence>
<keyword evidence="3 7" id="KW-0863">Zinc-finger</keyword>
<reference evidence="9" key="1">
    <citation type="submission" date="2015-09" db="EMBL/GenBank/DDBJ databases">
        <title>Scylla olivacea transcriptome.</title>
        <authorList>
            <person name="Ikhwanuddin M."/>
        </authorList>
    </citation>
    <scope>NUCLEOTIDE SEQUENCE</scope>
</reference>
<keyword evidence="1" id="KW-0597">Phosphoprotein</keyword>
<proteinExistence type="inferred from homology"/>
<dbReference type="GO" id="GO:0070761">
    <property type="term" value="C:pre-snoRNP complex"/>
    <property type="evidence" value="ECO:0007669"/>
    <property type="project" value="TreeGrafter"/>
</dbReference>
<dbReference type="InterPro" id="IPR051639">
    <property type="entry name" value="BCD1"/>
</dbReference>
<dbReference type="GO" id="GO:0000492">
    <property type="term" value="P:box C/D snoRNP assembly"/>
    <property type="evidence" value="ECO:0007669"/>
    <property type="project" value="TreeGrafter"/>
</dbReference>
<keyword evidence="4" id="KW-0862">Zinc</keyword>
<dbReference type="PANTHER" id="PTHR13483">
    <property type="entry name" value="BOX C_D SNORNA PROTEIN 1-RELATED"/>
    <property type="match status" value="1"/>
</dbReference>
<organism evidence="9">
    <name type="scientific">Scylla olivacea</name>
    <name type="common">Orange mud crab</name>
    <name type="synonym">Cancer olivacea</name>
    <dbReference type="NCBI Taxonomy" id="85551"/>
    <lineage>
        <taxon>Eukaryota</taxon>
        <taxon>Metazoa</taxon>
        <taxon>Ecdysozoa</taxon>
        <taxon>Arthropoda</taxon>
        <taxon>Crustacea</taxon>
        <taxon>Multicrustacea</taxon>
        <taxon>Malacostraca</taxon>
        <taxon>Eumalacostraca</taxon>
        <taxon>Eucarida</taxon>
        <taxon>Decapoda</taxon>
        <taxon>Pleocyemata</taxon>
        <taxon>Brachyura</taxon>
        <taxon>Eubrachyura</taxon>
        <taxon>Portunoidea</taxon>
        <taxon>Portunidae</taxon>
        <taxon>Portuninae</taxon>
        <taxon>Scylla</taxon>
    </lineage>
</organism>
<dbReference type="GO" id="GO:0048254">
    <property type="term" value="P:snoRNA localization"/>
    <property type="evidence" value="ECO:0007669"/>
    <property type="project" value="TreeGrafter"/>
</dbReference>
<sequence length="301" mass="34515">MASAAPPVEQKEATSKPRVCEECGNEAKYTCPGCGRRTCSLGCVREHKAVSGCSGLRNRTKLVFKEDMDNLTLLSDYRLLEEIDNRLEDNLRNRLLRSAKRPPDDRLSVPPHLQQLRIQAAQRGTTLKFIPSFFSSHRENTTRYHFREGLIRWHIKWVFHQADVVLIDRSVDENTLICTLLAKYMNPTKNELSAEDNEKLAYYHSASYSRVSVLVKTNTPESGVVFHEIEPLKTLRVNFANKVIVEYPVLYVVLKDHLYSYLDYQGEDEGHDDLFSGTEGKEEQVKDALKFFDADSDVEPE</sequence>